<evidence type="ECO:0000259" key="2">
    <source>
        <dbReference type="PROSITE" id="PS51819"/>
    </source>
</evidence>
<evidence type="ECO:0000313" key="3">
    <source>
        <dbReference type="EMBL" id="SFG48935.1"/>
    </source>
</evidence>
<proteinExistence type="predicted"/>
<dbReference type="Proteomes" id="UP000181942">
    <property type="component" value="Unassembled WGS sequence"/>
</dbReference>
<dbReference type="GO" id="GO:0051213">
    <property type="term" value="F:dioxygenase activity"/>
    <property type="evidence" value="ECO:0007669"/>
    <property type="project" value="UniProtKB-KW"/>
</dbReference>
<dbReference type="EMBL" id="FONR01000021">
    <property type="protein sequence ID" value="SFG48935.1"/>
    <property type="molecule type" value="Genomic_DNA"/>
</dbReference>
<feature type="domain" description="VOC" evidence="2">
    <location>
        <begin position="23"/>
        <end position="154"/>
    </location>
</feature>
<dbReference type="PROSITE" id="PS51819">
    <property type="entry name" value="VOC"/>
    <property type="match status" value="1"/>
</dbReference>
<dbReference type="InterPro" id="IPR029068">
    <property type="entry name" value="Glyas_Bleomycin-R_OHBP_Dase"/>
</dbReference>
<keyword evidence="3" id="KW-0560">Oxidoreductase</keyword>
<accession>A0A1I2S7R5</accession>
<dbReference type="Gene3D" id="3.10.180.10">
    <property type="entry name" value="2,3-Dihydroxybiphenyl 1,2-Dioxygenase, domain 1"/>
    <property type="match status" value="1"/>
</dbReference>
<evidence type="ECO:0000256" key="1">
    <source>
        <dbReference type="SAM" id="MobiDB-lite"/>
    </source>
</evidence>
<evidence type="ECO:0000313" key="4">
    <source>
        <dbReference type="Proteomes" id="UP000181942"/>
    </source>
</evidence>
<name>A0A1I2S7R5_9ACTN</name>
<protein>
    <submittedName>
        <fullName evidence="3">Catechol 2,3-dioxygenase</fullName>
    </submittedName>
</protein>
<dbReference type="Pfam" id="PF00903">
    <property type="entry name" value="Glyoxalase"/>
    <property type="match status" value="1"/>
</dbReference>
<dbReference type="SUPFAM" id="SSF54593">
    <property type="entry name" value="Glyoxalase/Bleomycin resistance protein/Dihydroxybiphenyl dioxygenase"/>
    <property type="match status" value="1"/>
</dbReference>
<gene>
    <name evidence="3" type="ORF">SAMN02787118_121149</name>
</gene>
<dbReference type="InterPro" id="IPR037523">
    <property type="entry name" value="VOC_core"/>
</dbReference>
<keyword evidence="3" id="KW-0223">Dioxygenase</keyword>
<feature type="region of interest" description="Disordered" evidence="1">
    <location>
        <begin position="121"/>
        <end position="140"/>
    </location>
</feature>
<dbReference type="AlphaFoldDB" id="A0A1I2S7R5"/>
<sequence>MSTQQREQDGATDVVREPTMSMRLEVAVIPVTDVSRALHFYRSLGWRLDADFEASPRFRLVQLTPPGSECSIHFGRGITPAAPGSAHNYLVVSDLEQACADLISRGVEVSEIYHNVYDAGVQDQADGPDPEGRSYASYASFSDPDGNGWVLQEVQVRLPGR</sequence>
<reference evidence="3 4" key="1">
    <citation type="submission" date="2016-10" db="EMBL/GenBank/DDBJ databases">
        <authorList>
            <person name="de Groot N.N."/>
        </authorList>
    </citation>
    <scope>NUCLEOTIDE SEQUENCE [LARGE SCALE GENOMIC DNA]</scope>
    <source>
        <strain evidence="3 4">OK461</strain>
    </source>
</reference>
<organism evidence="3 4">
    <name type="scientific">Streptomyces mirabilis</name>
    <dbReference type="NCBI Taxonomy" id="68239"/>
    <lineage>
        <taxon>Bacteria</taxon>
        <taxon>Bacillati</taxon>
        <taxon>Actinomycetota</taxon>
        <taxon>Actinomycetes</taxon>
        <taxon>Kitasatosporales</taxon>
        <taxon>Streptomycetaceae</taxon>
        <taxon>Streptomyces</taxon>
    </lineage>
</organism>
<dbReference type="InterPro" id="IPR004360">
    <property type="entry name" value="Glyas_Fos-R_dOase_dom"/>
</dbReference>